<evidence type="ECO:0000256" key="4">
    <source>
        <dbReference type="SAM" id="MobiDB-lite"/>
    </source>
</evidence>
<dbReference type="EMBL" id="CAJFDH010000005">
    <property type="protein sequence ID" value="CAD5224100.1"/>
    <property type="molecule type" value="Genomic_DNA"/>
</dbReference>
<feature type="DNA-binding region" description="HMG box" evidence="3">
    <location>
        <begin position="18"/>
        <end position="88"/>
    </location>
</feature>
<evidence type="ECO:0000256" key="2">
    <source>
        <dbReference type="ARBA" id="ARBA00023242"/>
    </source>
</evidence>
<evidence type="ECO:0000313" key="7">
    <source>
        <dbReference type="Proteomes" id="UP000614601"/>
    </source>
</evidence>
<feature type="domain" description="HMG box" evidence="5">
    <location>
        <begin position="18"/>
        <end position="88"/>
    </location>
</feature>
<name>A0A811L791_9BILA</name>
<dbReference type="GO" id="GO:0005634">
    <property type="term" value="C:nucleus"/>
    <property type="evidence" value="ECO:0007669"/>
    <property type="project" value="UniProtKB-UniRule"/>
</dbReference>
<gene>
    <name evidence="6" type="ORF">BOKJ2_LOCUS10870</name>
</gene>
<evidence type="ECO:0000256" key="1">
    <source>
        <dbReference type="ARBA" id="ARBA00023125"/>
    </source>
</evidence>
<dbReference type="GO" id="GO:0003677">
    <property type="term" value="F:DNA binding"/>
    <property type="evidence" value="ECO:0007669"/>
    <property type="project" value="UniProtKB-UniRule"/>
</dbReference>
<dbReference type="GO" id="GO:0010468">
    <property type="term" value="P:regulation of gene expression"/>
    <property type="evidence" value="ECO:0007669"/>
    <property type="project" value="TreeGrafter"/>
</dbReference>
<dbReference type="InterPro" id="IPR009071">
    <property type="entry name" value="HMG_box_dom"/>
</dbReference>
<feature type="compositionally biased region" description="Basic residues" evidence="4">
    <location>
        <begin position="1"/>
        <end position="10"/>
    </location>
</feature>
<sequence length="233" mass="27339">MSGRTRAKSQKLKDSNAPKKPCNAYAIFYQHYTEQFFKKNPGNNIDRRFLTQQISKAWRGLTEDEKQPFQEKAAKDKQRYLNEMEVYKNSEGYKKFVKKQESKLPDIPIFSKEFLKHNKDRDTDLRQIRKEIQLLEAKASPIVENINTTLKELDALHHSTQEHEILEKEKLMGAWTRKLIPELERAGLLEELDINYNTSPEDFIETLSSSYSNDMLNKLKGAFDKFYLPLSAD</sequence>
<feature type="region of interest" description="Disordered" evidence="4">
    <location>
        <begin position="1"/>
        <end position="20"/>
    </location>
</feature>
<protein>
    <recommendedName>
        <fullName evidence="5">HMG box domain-containing protein</fullName>
    </recommendedName>
</protein>
<dbReference type="SMART" id="SM00398">
    <property type="entry name" value="HMG"/>
    <property type="match status" value="1"/>
</dbReference>
<evidence type="ECO:0000256" key="3">
    <source>
        <dbReference type="PROSITE-ProRule" id="PRU00267"/>
    </source>
</evidence>
<dbReference type="PANTHER" id="PTHR46040">
    <property type="entry name" value="HIGH MOBILITY GROUP PROTEIN 2"/>
    <property type="match status" value="1"/>
</dbReference>
<dbReference type="PROSITE" id="PS50118">
    <property type="entry name" value="HMG_BOX_2"/>
    <property type="match status" value="1"/>
</dbReference>
<dbReference type="AlphaFoldDB" id="A0A811L791"/>
<dbReference type="Proteomes" id="UP000614601">
    <property type="component" value="Unassembled WGS sequence"/>
</dbReference>
<dbReference type="OrthoDB" id="3213154at2759"/>
<keyword evidence="1 3" id="KW-0238">DNA-binding</keyword>
<dbReference type="EMBL" id="CAJFCW020000005">
    <property type="protein sequence ID" value="CAG9119600.1"/>
    <property type="molecule type" value="Genomic_DNA"/>
</dbReference>
<accession>A0A811L791</accession>
<keyword evidence="7" id="KW-1185">Reference proteome</keyword>
<proteinExistence type="predicted"/>
<dbReference type="PANTHER" id="PTHR46040:SF3">
    <property type="entry name" value="HIGH MOBILITY GROUP PROTEIN 2"/>
    <property type="match status" value="1"/>
</dbReference>
<dbReference type="InterPro" id="IPR051965">
    <property type="entry name" value="ChromReg_NeuronalGeneExpr"/>
</dbReference>
<dbReference type="InterPro" id="IPR036910">
    <property type="entry name" value="HMG_box_dom_sf"/>
</dbReference>
<dbReference type="Pfam" id="PF00505">
    <property type="entry name" value="HMG_box"/>
    <property type="match status" value="1"/>
</dbReference>
<evidence type="ECO:0000313" key="6">
    <source>
        <dbReference type="EMBL" id="CAD5224100.1"/>
    </source>
</evidence>
<evidence type="ECO:0000259" key="5">
    <source>
        <dbReference type="PROSITE" id="PS50118"/>
    </source>
</evidence>
<comment type="caution">
    <text evidence="6">The sequence shown here is derived from an EMBL/GenBank/DDBJ whole genome shotgun (WGS) entry which is preliminary data.</text>
</comment>
<dbReference type="Proteomes" id="UP000783686">
    <property type="component" value="Unassembled WGS sequence"/>
</dbReference>
<dbReference type="SUPFAM" id="SSF47095">
    <property type="entry name" value="HMG-box"/>
    <property type="match status" value="1"/>
</dbReference>
<reference evidence="6" key="1">
    <citation type="submission" date="2020-09" db="EMBL/GenBank/DDBJ databases">
        <authorList>
            <person name="Kikuchi T."/>
        </authorList>
    </citation>
    <scope>NUCLEOTIDE SEQUENCE</scope>
    <source>
        <strain evidence="6">SH1</strain>
    </source>
</reference>
<organism evidence="6 7">
    <name type="scientific">Bursaphelenchus okinawaensis</name>
    <dbReference type="NCBI Taxonomy" id="465554"/>
    <lineage>
        <taxon>Eukaryota</taxon>
        <taxon>Metazoa</taxon>
        <taxon>Ecdysozoa</taxon>
        <taxon>Nematoda</taxon>
        <taxon>Chromadorea</taxon>
        <taxon>Rhabditida</taxon>
        <taxon>Tylenchina</taxon>
        <taxon>Tylenchomorpha</taxon>
        <taxon>Aphelenchoidea</taxon>
        <taxon>Aphelenchoididae</taxon>
        <taxon>Bursaphelenchus</taxon>
    </lineage>
</organism>
<keyword evidence="2 3" id="KW-0539">Nucleus</keyword>
<dbReference type="Gene3D" id="1.10.30.10">
    <property type="entry name" value="High mobility group box domain"/>
    <property type="match status" value="1"/>
</dbReference>